<dbReference type="PANTHER" id="PTHR33414:SF7">
    <property type="entry name" value="PROTEIN PLASTID MOVEMENT IMPAIRED 1-RELATED 1-LIKE"/>
    <property type="match status" value="1"/>
</dbReference>
<dbReference type="AlphaFoldDB" id="A0AAE1QQY4"/>
<evidence type="ECO:0000313" key="2">
    <source>
        <dbReference type="EMBL" id="KAK4337950.1"/>
    </source>
</evidence>
<feature type="domain" description="PMI1/PMIR1-2 C-terminal" evidence="1">
    <location>
        <begin position="1"/>
        <end position="69"/>
    </location>
</feature>
<dbReference type="PANTHER" id="PTHR33414">
    <property type="entry name" value="PROTEIN PLASTID MOVEMENT IMPAIRED 1-RELATED 1"/>
    <property type="match status" value="1"/>
</dbReference>
<reference evidence="2" key="1">
    <citation type="submission" date="2023-12" db="EMBL/GenBank/DDBJ databases">
        <title>Genome assembly of Anisodus tanguticus.</title>
        <authorList>
            <person name="Wang Y.-J."/>
        </authorList>
    </citation>
    <scope>NUCLEOTIDE SEQUENCE</scope>
    <source>
        <strain evidence="2">KB-2021</strain>
        <tissue evidence="2">Leaf</tissue>
    </source>
</reference>
<dbReference type="InterPro" id="IPR039614">
    <property type="entry name" value="PMI1-like"/>
</dbReference>
<dbReference type="InterPro" id="IPR048972">
    <property type="entry name" value="PMI1_PMIR1-2_C"/>
</dbReference>
<proteinExistence type="predicted"/>
<gene>
    <name evidence="2" type="ORF">RND71_042437</name>
</gene>
<keyword evidence="3" id="KW-1185">Reference proteome</keyword>
<dbReference type="Pfam" id="PF21745">
    <property type="entry name" value="PMI1_PMIR1-2_C"/>
    <property type="match status" value="1"/>
</dbReference>
<protein>
    <recommendedName>
        <fullName evidence="1">PMI1/PMIR1-2 C-terminal domain-containing protein</fullName>
    </recommendedName>
</protein>
<sequence>MWVSSPVVVPAEIGSGIMDILQHLDSIGIEKLSIQANKLMPLEDITGQTMRHIGWKTTPSLDRTVRPKSSNSVGAERKSEYISLEDLARLAMDKIESLSIKGLRI</sequence>
<evidence type="ECO:0000259" key="1">
    <source>
        <dbReference type="Pfam" id="PF21745"/>
    </source>
</evidence>
<accession>A0AAE1QQY4</accession>
<name>A0AAE1QQY4_9SOLA</name>
<dbReference type="EMBL" id="JAVYJV010000024">
    <property type="protein sequence ID" value="KAK4337950.1"/>
    <property type="molecule type" value="Genomic_DNA"/>
</dbReference>
<comment type="caution">
    <text evidence="2">The sequence shown here is derived from an EMBL/GenBank/DDBJ whole genome shotgun (WGS) entry which is preliminary data.</text>
</comment>
<organism evidence="2 3">
    <name type="scientific">Anisodus tanguticus</name>
    <dbReference type="NCBI Taxonomy" id="243964"/>
    <lineage>
        <taxon>Eukaryota</taxon>
        <taxon>Viridiplantae</taxon>
        <taxon>Streptophyta</taxon>
        <taxon>Embryophyta</taxon>
        <taxon>Tracheophyta</taxon>
        <taxon>Spermatophyta</taxon>
        <taxon>Magnoliopsida</taxon>
        <taxon>eudicotyledons</taxon>
        <taxon>Gunneridae</taxon>
        <taxon>Pentapetalae</taxon>
        <taxon>asterids</taxon>
        <taxon>lamiids</taxon>
        <taxon>Solanales</taxon>
        <taxon>Solanaceae</taxon>
        <taxon>Solanoideae</taxon>
        <taxon>Hyoscyameae</taxon>
        <taxon>Anisodus</taxon>
    </lineage>
</organism>
<evidence type="ECO:0000313" key="3">
    <source>
        <dbReference type="Proteomes" id="UP001291623"/>
    </source>
</evidence>
<dbReference type="Proteomes" id="UP001291623">
    <property type="component" value="Unassembled WGS sequence"/>
</dbReference>